<reference evidence="1 2" key="1">
    <citation type="submission" date="2019-01" db="EMBL/GenBank/DDBJ databases">
        <title>Draft genomes of a novel of Aminipila strains.</title>
        <authorList>
            <person name="Ma S."/>
        </authorList>
    </citation>
    <scope>NUCLEOTIDE SEQUENCE [LARGE SCALE GENOMIC DNA]</scope>
    <source>
        <strain evidence="2">JN-39</strain>
    </source>
</reference>
<dbReference type="EMBL" id="CP035281">
    <property type="protein sequence ID" value="QAT42488.1"/>
    <property type="molecule type" value="Genomic_DNA"/>
</dbReference>
<organism evidence="1 2">
    <name type="scientific">Aminipila luticellarii</name>
    <dbReference type="NCBI Taxonomy" id="2507160"/>
    <lineage>
        <taxon>Bacteria</taxon>
        <taxon>Bacillati</taxon>
        <taxon>Bacillota</taxon>
        <taxon>Clostridia</taxon>
        <taxon>Peptostreptococcales</taxon>
        <taxon>Anaerovoracaceae</taxon>
        <taxon>Aminipila</taxon>
    </lineage>
</organism>
<proteinExistence type="predicted"/>
<sequence length="93" mass="10976">MMNVNWFKNQDNVVYANTEEFVDNFAKETGISNLKEKIEEFRKAPNEEGVTVIGRKRTSIKLLVPNLTFHEKIEMGENVWVYMGENYESYCLY</sequence>
<dbReference type="AlphaFoldDB" id="A0A410PUD5"/>
<keyword evidence="2" id="KW-1185">Reference proteome</keyword>
<protein>
    <submittedName>
        <fullName evidence="1">Uncharacterized protein</fullName>
    </submittedName>
</protein>
<dbReference type="Proteomes" id="UP000287601">
    <property type="component" value="Chromosome"/>
</dbReference>
<gene>
    <name evidence="1" type="ORF">EQM06_04155</name>
</gene>
<dbReference type="OrthoDB" id="2085720at2"/>
<accession>A0A410PUD5</accession>
<evidence type="ECO:0000313" key="1">
    <source>
        <dbReference type="EMBL" id="QAT42488.1"/>
    </source>
</evidence>
<evidence type="ECO:0000313" key="2">
    <source>
        <dbReference type="Proteomes" id="UP000287601"/>
    </source>
</evidence>
<name>A0A410PUD5_9FIRM</name>
<dbReference type="KEGG" id="amij:EQM06_04155"/>